<reference evidence="4" key="3">
    <citation type="submission" date="2015-04" db="UniProtKB">
        <authorList>
            <consortium name="EnsemblPlants"/>
        </authorList>
    </citation>
    <scope>IDENTIFICATION</scope>
    <source>
        <strain evidence="4">cv. Jemalong A17</strain>
    </source>
</reference>
<dbReference type="InterPro" id="IPR053168">
    <property type="entry name" value="Glutamic_endopeptidase"/>
</dbReference>
<evidence type="ECO:0000313" key="4">
    <source>
        <dbReference type="EnsemblPlants" id="AES99273"/>
    </source>
</evidence>
<evidence type="ECO:0000259" key="2">
    <source>
        <dbReference type="PROSITE" id="PS52045"/>
    </source>
</evidence>
<dbReference type="STRING" id="3880.G7K1S5"/>
<evidence type="ECO:0000313" key="3">
    <source>
        <dbReference type="EMBL" id="AES99273.1"/>
    </source>
</evidence>
<dbReference type="eggNOG" id="ENOG502QRGN">
    <property type="taxonomic scope" value="Eukaryota"/>
</dbReference>
<accession>G7K1S5</accession>
<dbReference type="PANTHER" id="PTHR31589">
    <property type="entry name" value="PROTEIN, PUTATIVE (DUF239)-RELATED-RELATED"/>
    <property type="match status" value="1"/>
</dbReference>
<dbReference type="OMA" id="YEHFQSI"/>
<feature type="chain" id="PRO_5014573273" evidence="1">
    <location>
        <begin position="21"/>
        <end position="391"/>
    </location>
</feature>
<feature type="signal peptide" evidence="1">
    <location>
        <begin position="1"/>
        <end position="20"/>
    </location>
</feature>
<dbReference type="PROSITE" id="PS52045">
    <property type="entry name" value="NEPROSIN_PEP_CD"/>
    <property type="match status" value="1"/>
</dbReference>
<dbReference type="Proteomes" id="UP000002051">
    <property type="component" value="Chromosome 5"/>
</dbReference>
<evidence type="ECO:0000256" key="1">
    <source>
        <dbReference type="SAM" id="SignalP"/>
    </source>
</evidence>
<dbReference type="Pfam" id="PF03080">
    <property type="entry name" value="Neprosin"/>
    <property type="match status" value="1"/>
</dbReference>
<dbReference type="AlphaFoldDB" id="G7K1S5"/>
<organism evidence="3 5">
    <name type="scientific">Medicago truncatula</name>
    <name type="common">Barrel medic</name>
    <name type="synonym">Medicago tribuloides</name>
    <dbReference type="NCBI Taxonomy" id="3880"/>
    <lineage>
        <taxon>Eukaryota</taxon>
        <taxon>Viridiplantae</taxon>
        <taxon>Streptophyta</taxon>
        <taxon>Embryophyta</taxon>
        <taxon>Tracheophyta</taxon>
        <taxon>Spermatophyta</taxon>
        <taxon>Magnoliopsida</taxon>
        <taxon>eudicotyledons</taxon>
        <taxon>Gunneridae</taxon>
        <taxon>Pentapetalae</taxon>
        <taxon>rosids</taxon>
        <taxon>fabids</taxon>
        <taxon>Fabales</taxon>
        <taxon>Fabaceae</taxon>
        <taxon>Papilionoideae</taxon>
        <taxon>50 kb inversion clade</taxon>
        <taxon>NPAAA clade</taxon>
        <taxon>Hologalegina</taxon>
        <taxon>IRL clade</taxon>
        <taxon>Trifolieae</taxon>
        <taxon>Medicago</taxon>
    </lineage>
</organism>
<dbReference type="PANTHER" id="PTHR31589:SF223">
    <property type="entry name" value="PROTEIN, PUTATIVE (DUF239)-RELATED"/>
    <property type="match status" value="1"/>
</dbReference>
<gene>
    <name evidence="3" type="ordered locus">MTR_5g078580</name>
</gene>
<dbReference type="EnsemblPlants" id="AES99273">
    <property type="protein sequence ID" value="AES99273"/>
    <property type="gene ID" value="MTR_5g078580"/>
</dbReference>
<proteinExistence type="predicted"/>
<feature type="domain" description="Neprosin PEP catalytic" evidence="2">
    <location>
        <begin position="138"/>
        <end position="390"/>
    </location>
</feature>
<dbReference type="InterPro" id="IPR004314">
    <property type="entry name" value="Neprosin"/>
</dbReference>
<evidence type="ECO:0000313" key="5">
    <source>
        <dbReference type="Proteomes" id="UP000002051"/>
    </source>
</evidence>
<dbReference type="PaxDb" id="3880-AES99273"/>
<dbReference type="EMBL" id="CM001221">
    <property type="protein sequence ID" value="AES99273.1"/>
    <property type="molecule type" value="Genomic_DNA"/>
</dbReference>
<dbReference type="HOGENOM" id="CLU_030538_1_0_1"/>
<keyword evidence="1" id="KW-0732">Signal</keyword>
<name>G7K1S5_MEDTR</name>
<sequence>MEKMINILFFFIYLVAGITGHRIDSMRSKVKEDLDIERELKLINKAPIKSIHTKFGDLVDCIDIKKQPVFDHPLLTNHKLQTKPSFENIIKKTNVKNSSTKAIFGIEREQCPSGTVPIKRTTHDDLIRAKSYYSNFSELTPGTHIAQVTLVSDPDFGPYYGVEGTNSVYSVKVEKDQSSTSMIWVQNGPNGDRSLIGIGWHVVPILYNDDATHLFAVWTTGGSKKGGCYNLQCSGFVQTSKKIYLGVPLSNTSIINGRMLEIKLSINQDPTTKNWWLSNENEHIGYYPASLFSNLPYADQVGWGGRTTTSVGAPNPPMGSGLFPDNIFTHACYFKNVTYRNKFGQSFGPPDVLTKAFFDEPHCYSAEYYGDEDKLVGYSLQFGGPGGECGG</sequence>
<reference evidence="3 5" key="1">
    <citation type="journal article" date="2011" name="Nature">
        <title>The Medicago genome provides insight into the evolution of rhizobial symbioses.</title>
        <authorList>
            <person name="Young N.D."/>
            <person name="Debelle F."/>
            <person name="Oldroyd G.E."/>
            <person name="Geurts R."/>
            <person name="Cannon S.B."/>
            <person name="Udvardi M.K."/>
            <person name="Benedito V.A."/>
            <person name="Mayer K.F."/>
            <person name="Gouzy J."/>
            <person name="Schoof H."/>
            <person name="Van de Peer Y."/>
            <person name="Proost S."/>
            <person name="Cook D.R."/>
            <person name="Meyers B.C."/>
            <person name="Spannagl M."/>
            <person name="Cheung F."/>
            <person name="De Mita S."/>
            <person name="Krishnakumar V."/>
            <person name="Gundlach H."/>
            <person name="Zhou S."/>
            <person name="Mudge J."/>
            <person name="Bharti A.K."/>
            <person name="Murray J.D."/>
            <person name="Naoumkina M.A."/>
            <person name="Rosen B."/>
            <person name="Silverstein K.A."/>
            <person name="Tang H."/>
            <person name="Rombauts S."/>
            <person name="Zhao P.X."/>
            <person name="Zhou P."/>
            <person name="Barbe V."/>
            <person name="Bardou P."/>
            <person name="Bechner M."/>
            <person name="Bellec A."/>
            <person name="Berger A."/>
            <person name="Berges H."/>
            <person name="Bidwell S."/>
            <person name="Bisseling T."/>
            <person name="Choisne N."/>
            <person name="Couloux A."/>
            <person name="Denny R."/>
            <person name="Deshpande S."/>
            <person name="Dai X."/>
            <person name="Doyle J.J."/>
            <person name="Dudez A.M."/>
            <person name="Farmer A.D."/>
            <person name="Fouteau S."/>
            <person name="Franken C."/>
            <person name="Gibelin C."/>
            <person name="Gish J."/>
            <person name="Goldstein S."/>
            <person name="Gonzalez A.J."/>
            <person name="Green P.J."/>
            <person name="Hallab A."/>
            <person name="Hartog M."/>
            <person name="Hua A."/>
            <person name="Humphray S.J."/>
            <person name="Jeong D.H."/>
            <person name="Jing Y."/>
            <person name="Jocker A."/>
            <person name="Kenton S.M."/>
            <person name="Kim D.J."/>
            <person name="Klee K."/>
            <person name="Lai H."/>
            <person name="Lang C."/>
            <person name="Lin S."/>
            <person name="Macmil S.L."/>
            <person name="Magdelenat G."/>
            <person name="Matthews L."/>
            <person name="McCorrison J."/>
            <person name="Monaghan E.L."/>
            <person name="Mun J.H."/>
            <person name="Najar F.Z."/>
            <person name="Nicholson C."/>
            <person name="Noirot C."/>
            <person name="O'Bleness M."/>
            <person name="Paule C.R."/>
            <person name="Poulain J."/>
            <person name="Prion F."/>
            <person name="Qin B."/>
            <person name="Qu C."/>
            <person name="Retzel E.F."/>
            <person name="Riddle C."/>
            <person name="Sallet E."/>
            <person name="Samain S."/>
            <person name="Samson N."/>
            <person name="Sanders I."/>
            <person name="Saurat O."/>
            <person name="Scarpelli C."/>
            <person name="Schiex T."/>
            <person name="Segurens B."/>
            <person name="Severin A.J."/>
            <person name="Sherrier D.J."/>
            <person name="Shi R."/>
            <person name="Sims S."/>
            <person name="Singer S.R."/>
            <person name="Sinharoy S."/>
            <person name="Sterck L."/>
            <person name="Viollet A."/>
            <person name="Wang B.B."/>
            <person name="Wang K."/>
            <person name="Wang M."/>
            <person name="Wang X."/>
            <person name="Warfsmann J."/>
            <person name="Weissenbach J."/>
            <person name="White D.D."/>
            <person name="White J.D."/>
            <person name="Wiley G.B."/>
            <person name="Wincker P."/>
            <person name="Xing Y."/>
            <person name="Yang L."/>
            <person name="Yao Z."/>
            <person name="Ying F."/>
            <person name="Zhai J."/>
            <person name="Zhou L."/>
            <person name="Zuber A."/>
            <person name="Denarie J."/>
            <person name="Dixon R.A."/>
            <person name="May G.D."/>
            <person name="Schwartz D.C."/>
            <person name="Rogers J."/>
            <person name="Quetier F."/>
            <person name="Town C.D."/>
            <person name="Roe B.A."/>
        </authorList>
    </citation>
    <scope>NUCLEOTIDE SEQUENCE [LARGE SCALE GENOMIC DNA]</scope>
    <source>
        <strain evidence="3">A17</strain>
        <strain evidence="4 5">cv. Jemalong A17</strain>
    </source>
</reference>
<dbReference type="InterPro" id="IPR025521">
    <property type="entry name" value="Neprosin_propep"/>
</dbReference>
<reference evidence="3 5" key="2">
    <citation type="journal article" date="2014" name="BMC Genomics">
        <title>An improved genome release (version Mt4.0) for the model legume Medicago truncatula.</title>
        <authorList>
            <person name="Tang H."/>
            <person name="Krishnakumar V."/>
            <person name="Bidwell S."/>
            <person name="Rosen B."/>
            <person name="Chan A."/>
            <person name="Zhou S."/>
            <person name="Gentzbittel L."/>
            <person name="Childs K.L."/>
            <person name="Yandell M."/>
            <person name="Gundlach H."/>
            <person name="Mayer K.F."/>
            <person name="Schwartz D.C."/>
            <person name="Town C.D."/>
        </authorList>
    </citation>
    <scope>GENOME REANNOTATION</scope>
    <source>
        <strain evidence="4 5">cv. Jemalong A17</strain>
    </source>
</reference>
<dbReference type="Gene3D" id="3.90.1320.10">
    <property type="entry name" value="Outer-capsid protein sigma 3, large lobe"/>
    <property type="match status" value="1"/>
</dbReference>
<keyword evidence="5" id="KW-1185">Reference proteome</keyword>
<dbReference type="Pfam" id="PF14365">
    <property type="entry name" value="Neprosin_AP"/>
    <property type="match status" value="1"/>
</dbReference>
<protein>
    <submittedName>
        <fullName evidence="3">DUF239 domain protein</fullName>
    </submittedName>
</protein>